<comment type="caution">
    <text evidence="2">The sequence shown here is derived from an EMBL/GenBank/DDBJ whole genome shotgun (WGS) entry which is preliminary data.</text>
</comment>
<sequence>MAWCSKTAEHWELRDGYDVPEEADDLDRWRRGEPGPDPYRDNFRPMVAAAVARGVAFRRLRVVSMPATEYVRYEYDTTGHILDSGEQVRWIKRPDVVGLVPANDLWVFDGRFVHWGFFDPANRFTGARIDDDTSTADVIRNAFDSVWSQATPHADFEIG</sequence>
<keyword evidence="3" id="KW-1185">Reference proteome</keyword>
<dbReference type="InterPro" id="IPR049244">
    <property type="entry name" value="DUF6879"/>
</dbReference>
<protein>
    <recommendedName>
        <fullName evidence="1">DUF6879 domain-containing protein</fullName>
    </recommendedName>
</protein>
<organism evidence="2 3">
    <name type="scientific">Yinghuangia aomiensis</name>
    <dbReference type="NCBI Taxonomy" id="676205"/>
    <lineage>
        <taxon>Bacteria</taxon>
        <taxon>Bacillati</taxon>
        <taxon>Actinomycetota</taxon>
        <taxon>Actinomycetes</taxon>
        <taxon>Kitasatosporales</taxon>
        <taxon>Streptomycetaceae</taxon>
        <taxon>Yinghuangia</taxon>
    </lineage>
</organism>
<dbReference type="Proteomes" id="UP001500466">
    <property type="component" value="Unassembled WGS sequence"/>
</dbReference>
<name>A0ABP9H300_9ACTN</name>
<dbReference type="Pfam" id="PF21806">
    <property type="entry name" value="DUF6879"/>
    <property type="match status" value="1"/>
</dbReference>
<accession>A0ABP9H300</accession>
<dbReference type="EMBL" id="BAABHS010000007">
    <property type="protein sequence ID" value="GAA4960988.1"/>
    <property type="molecule type" value="Genomic_DNA"/>
</dbReference>
<gene>
    <name evidence="2" type="ORF">GCM10023205_25490</name>
</gene>
<evidence type="ECO:0000313" key="2">
    <source>
        <dbReference type="EMBL" id="GAA4960988.1"/>
    </source>
</evidence>
<evidence type="ECO:0000259" key="1">
    <source>
        <dbReference type="Pfam" id="PF21806"/>
    </source>
</evidence>
<reference evidence="3" key="1">
    <citation type="journal article" date="2019" name="Int. J. Syst. Evol. Microbiol.">
        <title>The Global Catalogue of Microorganisms (GCM) 10K type strain sequencing project: providing services to taxonomists for standard genome sequencing and annotation.</title>
        <authorList>
            <consortium name="The Broad Institute Genomics Platform"/>
            <consortium name="The Broad Institute Genome Sequencing Center for Infectious Disease"/>
            <person name="Wu L."/>
            <person name="Ma J."/>
        </authorList>
    </citation>
    <scope>NUCLEOTIDE SEQUENCE [LARGE SCALE GENOMIC DNA]</scope>
    <source>
        <strain evidence="3">JCM 17986</strain>
    </source>
</reference>
<proteinExistence type="predicted"/>
<evidence type="ECO:0000313" key="3">
    <source>
        <dbReference type="Proteomes" id="UP001500466"/>
    </source>
</evidence>
<feature type="domain" description="DUF6879" evidence="1">
    <location>
        <begin position="4"/>
        <end position="156"/>
    </location>
</feature>